<evidence type="ECO:0000256" key="4">
    <source>
        <dbReference type="ARBA" id="ARBA00022729"/>
    </source>
</evidence>
<reference evidence="11" key="2">
    <citation type="journal article" date="2015" name="Fish Shellfish Immunol.">
        <title>Early steps in the European eel (Anguilla anguilla)-Vibrio vulnificus interaction in the gills: Role of the RtxA13 toxin.</title>
        <authorList>
            <person name="Callol A."/>
            <person name="Pajuelo D."/>
            <person name="Ebbesson L."/>
            <person name="Teles M."/>
            <person name="MacKenzie S."/>
            <person name="Amaro C."/>
        </authorList>
    </citation>
    <scope>NUCLEOTIDE SEQUENCE</scope>
</reference>
<reference evidence="11" key="1">
    <citation type="submission" date="2014-11" db="EMBL/GenBank/DDBJ databases">
        <authorList>
            <person name="Amaro Gonzalez C."/>
        </authorList>
    </citation>
    <scope>NUCLEOTIDE SEQUENCE</scope>
</reference>
<dbReference type="InterPro" id="IPR000215">
    <property type="entry name" value="Serpin_fam"/>
</dbReference>
<feature type="domain" description="Serpin" evidence="10">
    <location>
        <begin position="1"/>
        <end position="108"/>
    </location>
</feature>
<dbReference type="Gene3D" id="3.30.497.10">
    <property type="entry name" value="Antithrombin, subunit I, domain 2"/>
    <property type="match status" value="1"/>
</dbReference>
<dbReference type="Pfam" id="PF00079">
    <property type="entry name" value="Serpin"/>
    <property type="match status" value="1"/>
</dbReference>
<evidence type="ECO:0000256" key="9">
    <source>
        <dbReference type="ARBA" id="ARBA00043177"/>
    </source>
</evidence>
<evidence type="ECO:0000256" key="3">
    <source>
        <dbReference type="ARBA" id="ARBA00022525"/>
    </source>
</evidence>
<dbReference type="InterPro" id="IPR023796">
    <property type="entry name" value="Serpin_dom"/>
</dbReference>
<evidence type="ECO:0000256" key="8">
    <source>
        <dbReference type="ARBA" id="ARBA00042967"/>
    </source>
</evidence>
<comment type="function">
    <text evidence="6">Major thyroid hormone transport protein in serum.</text>
</comment>
<comment type="subcellular location">
    <subcellularLocation>
        <location evidence="1">Secreted</location>
    </subcellularLocation>
</comment>
<evidence type="ECO:0000256" key="7">
    <source>
        <dbReference type="ARBA" id="ARBA00039512"/>
    </source>
</evidence>
<keyword evidence="4" id="KW-0732">Signal</keyword>
<dbReference type="PANTHER" id="PTHR11461:SF375">
    <property type="entry name" value="THYROXINE-BINDING GLOBULIN"/>
    <property type="match status" value="1"/>
</dbReference>
<evidence type="ECO:0000259" key="10">
    <source>
        <dbReference type="Pfam" id="PF00079"/>
    </source>
</evidence>
<dbReference type="Gene3D" id="2.30.39.10">
    <property type="entry name" value="Alpha-1-antitrypsin, domain 1"/>
    <property type="match status" value="1"/>
</dbReference>
<name>A0A0E9RZ65_ANGAN</name>
<sequence length="119" mass="12812">MMLVLPEKGLQGLEEVVCKNHLRKWIKSVKKRKYKVFVPKLSLKTSYKLKEILSGMGITDIFAATADLSGISEGAKLAVSKVIHKATLDMDEAGATATAVTGVEIIALSALIPEPCSEV</sequence>
<keyword evidence="3" id="KW-0964">Secreted</keyword>
<accession>A0A0E9RZ65</accession>
<dbReference type="InterPro" id="IPR042185">
    <property type="entry name" value="Serpin_sf_2"/>
</dbReference>
<evidence type="ECO:0000256" key="1">
    <source>
        <dbReference type="ARBA" id="ARBA00004613"/>
    </source>
</evidence>
<dbReference type="InterPro" id="IPR036186">
    <property type="entry name" value="Serpin_sf"/>
</dbReference>
<dbReference type="InterPro" id="IPR042178">
    <property type="entry name" value="Serpin_sf_1"/>
</dbReference>
<dbReference type="SUPFAM" id="SSF56574">
    <property type="entry name" value="Serpins"/>
    <property type="match status" value="1"/>
</dbReference>
<dbReference type="EMBL" id="GBXM01074226">
    <property type="protein sequence ID" value="JAH34351.1"/>
    <property type="molecule type" value="Transcribed_RNA"/>
</dbReference>
<organism evidence="11">
    <name type="scientific">Anguilla anguilla</name>
    <name type="common">European freshwater eel</name>
    <name type="synonym">Muraena anguilla</name>
    <dbReference type="NCBI Taxonomy" id="7936"/>
    <lineage>
        <taxon>Eukaryota</taxon>
        <taxon>Metazoa</taxon>
        <taxon>Chordata</taxon>
        <taxon>Craniata</taxon>
        <taxon>Vertebrata</taxon>
        <taxon>Euteleostomi</taxon>
        <taxon>Actinopterygii</taxon>
        <taxon>Neopterygii</taxon>
        <taxon>Teleostei</taxon>
        <taxon>Anguilliformes</taxon>
        <taxon>Anguillidae</taxon>
        <taxon>Anguilla</taxon>
    </lineage>
</organism>
<evidence type="ECO:0000313" key="11">
    <source>
        <dbReference type="EMBL" id="JAH34351.1"/>
    </source>
</evidence>
<comment type="similarity">
    <text evidence="2">Belongs to the serpin family.</text>
</comment>
<evidence type="ECO:0000256" key="6">
    <source>
        <dbReference type="ARBA" id="ARBA00037352"/>
    </source>
</evidence>
<proteinExistence type="inferred from homology"/>
<evidence type="ECO:0000256" key="2">
    <source>
        <dbReference type="ARBA" id="ARBA00009500"/>
    </source>
</evidence>
<dbReference type="GO" id="GO:0005615">
    <property type="term" value="C:extracellular space"/>
    <property type="evidence" value="ECO:0007669"/>
    <property type="project" value="InterPro"/>
</dbReference>
<dbReference type="GO" id="GO:0004867">
    <property type="term" value="F:serine-type endopeptidase inhibitor activity"/>
    <property type="evidence" value="ECO:0007669"/>
    <property type="project" value="InterPro"/>
</dbReference>
<evidence type="ECO:0000256" key="5">
    <source>
        <dbReference type="ARBA" id="ARBA00023180"/>
    </source>
</evidence>
<dbReference type="PANTHER" id="PTHR11461">
    <property type="entry name" value="SERINE PROTEASE INHIBITOR, SERPIN"/>
    <property type="match status" value="1"/>
</dbReference>
<protein>
    <recommendedName>
        <fullName evidence="7">Thyroxine-binding globulin</fullName>
    </recommendedName>
    <alternativeName>
        <fullName evidence="9">Serpin A7</fullName>
    </alternativeName>
    <alternativeName>
        <fullName evidence="8">T4-binding globulin</fullName>
    </alternativeName>
</protein>
<keyword evidence="5" id="KW-0325">Glycoprotein</keyword>
<dbReference type="AlphaFoldDB" id="A0A0E9RZ65"/>